<protein>
    <submittedName>
        <fullName evidence="1">Uncharacterized protein</fullName>
    </submittedName>
</protein>
<dbReference type="KEGG" id="ajp:AMJAP_1256"/>
<organism evidence="1 2">
    <name type="scientific">Amphritea japonica ATCC BAA-1530</name>
    <dbReference type="NCBI Taxonomy" id="1278309"/>
    <lineage>
        <taxon>Bacteria</taxon>
        <taxon>Pseudomonadati</taxon>
        <taxon>Pseudomonadota</taxon>
        <taxon>Gammaproteobacteria</taxon>
        <taxon>Oceanospirillales</taxon>
        <taxon>Oceanospirillaceae</taxon>
        <taxon>Amphritea</taxon>
    </lineage>
</organism>
<gene>
    <name evidence="1" type="ORF">AMJAP_1256</name>
</gene>
<dbReference type="EMBL" id="AP014545">
    <property type="protein sequence ID" value="BBB25851.1"/>
    <property type="molecule type" value="Genomic_DNA"/>
</dbReference>
<dbReference type="Proteomes" id="UP000595663">
    <property type="component" value="Chromosome"/>
</dbReference>
<name>A0A7R6PB25_9GAMM</name>
<keyword evidence="2" id="KW-1185">Reference proteome</keyword>
<dbReference type="OrthoDB" id="6118518at2"/>
<dbReference type="RefSeq" id="WP_019621450.1">
    <property type="nucleotide sequence ID" value="NZ_AP014545.1"/>
</dbReference>
<sequence>MILKTFSELPALEIEPGTDCSFLSHSPKGESVLTVAYATKRDFLSVPKTYTAIQFKGSELVPLEFHAVSRQDYLEQLELAESWFKSGLYELEKAKDYTILLLLTNDRALEIIFGSYDVLEDSYHCADSQAALIAHISGE</sequence>
<proteinExistence type="predicted"/>
<reference evidence="1 2" key="1">
    <citation type="journal article" date="2008" name="Int. J. Syst. Evol. Microbiol.">
        <title>Amphritea japonica sp. nov. and Amphritea balenae sp. nov., isolated from the sediment adjacent to sperm whale carcasses off Kagoshima, Japan.</title>
        <authorList>
            <person name="Miyazaki M."/>
            <person name="Nogi Y."/>
            <person name="Fujiwara Y."/>
            <person name="Kawato M."/>
            <person name="Nagahama T."/>
            <person name="Kubokawa K."/>
            <person name="Horikoshi K."/>
        </authorList>
    </citation>
    <scope>NUCLEOTIDE SEQUENCE [LARGE SCALE GENOMIC DNA]</scope>
    <source>
        <strain evidence="1 2">ATCC BAA-1530</strain>
    </source>
</reference>
<accession>A0A7R6PB25</accession>
<evidence type="ECO:0000313" key="2">
    <source>
        <dbReference type="Proteomes" id="UP000595663"/>
    </source>
</evidence>
<dbReference type="AlphaFoldDB" id="A0A7R6PB25"/>
<evidence type="ECO:0000313" key="1">
    <source>
        <dbReference type="EMBL" id="BBB25851.1"/>
    </source>
</evidence>